<evidence type="ECO:0000259" key="10">
    <source>
        <dbReference type="PROSITE" id="PS50929"/>
    </source>
</evidence>
<dbReference type="Proteomes" id="UP001523369">
    <property type="component" value="Unassembled WGS sequence"/>
</dbReference>
<sequence>MERVARRDRRLATGRRVGLAGLVALGLAVTATYAGQGWLIARVIAEVLAGRTDVVLAGAGIVALQGARAGLIRGRERLAATLGGRIKDDVRGRLLDRLFSLGPGYTTGVRTGRLQSTMVDGVEALEPYFVAFLPQLVSSLLGVVVLTAYVWWLDPVVGVTVAACALLVAVAPRISKRLMSGPMERWWAAYRGVYADTLDVLQGMVTLKGINAHRRRGAQLGEQSAAFARDSSRLVAASAGYEVVVGLAAGAGTALAVGVGALRTASGALDVVTLLIILLLSRECFRPLTDLGKAFHAASPGLAAAEGIFALLEERRPTPDNGSPAERLNNPPRVRLEGVTFAYQAGHAPALNDVTFTAEAGATTALVGRSGAGKSTVVALLLRFADPQHGTLTVDGRDVRTLPLADLRALVSVVSQDTYLFHGTVRDNLLLAAPGASQDDLEAAARAAAAHTFISALPEGYDTMIGERGARLSGGERQRIAIARALLKDAPILVLDEATSAIDSANEAAIQTALSTGSPPTAPPWSSRTGSPPCATPTMSSCSTTGGSPNRGHRAS</sequence>
<dbReference type="InterPro" id="IPR003593">
    <property type="entry name" value="AAA+_ATPase"/>
</dbReference>
<feature type="transmembrane region" description="Helical" evidence="8">
    <location>
        <begin position="44"/>
        <end position="67"/>
    </location>
</feature>
<feature type="transmembrane region" description="Helical" evidence="8">
    <location>
        <begin position="128"/>
        <end position="150"/>
    </location>
</feature>
<feature type="domain" description="ABC transmembrane type-1" evidence="10">
    <location>
        <begin position="20"/>
        <end position="297"/>
    </location>
</feature>
<feature type="transmembrane region" description="Helical" evidence="8">
    <location>
        <begin position="156"/>
        <end position="175"/>
    </location>
</feature>
<dbReference type="EMBL" id="JAMYJR010000001">
    <property type="protein sequence ID" value="MCO8269278.1"/>
    <property type="molecule type" value="Genomic_DNA"/>
</dbReference>
<keyword evidence="2 8" id="KW-0812">Transmembrane</keyword>
<proteinExistence type="predicted"/>
<dbReference type="SUPFAM" id="SSF52540">
    <property type="entry name" value="P-loop containing nucleoside triphosphate hydrolases"/>
    <property type="match status" value="1"/>
</dbReference>
<dbReference type="SMART" id="SM00382">
    <property type="entry name" value="AAA"/>
    <property type="match status" value="1"/>
</dbReference>
<evidence type="ECO:0000256" key="3">
    <source>
        <dbReference type="ARBA" id="ARBA00022741"/>
    </source>
</evidence>
<feature type="domain" description="ABC transporter" evidence="9">
    <location>
        <begin position="334"/>
        <end position="555"/>
    </location>
</feature>
<dbReference type="PROSITE" id="PS50893">
    <property type="entry name" value="ABC_TRANSPORTER_2"/>
    <property type="match status" value="1"/>
</dbReference>
<dbReference type="InterPro" id="IPR036640">
    <property type="entry name" value="ABC1_TM_sf"/>
</dbReference>
<accession>A0ABT1DFL2</accession>
<evidence type="ECO:0000256" key="4">
    <source>
        <dbReference type="ARBA" id="ARBA00022840"/>
    </source>
</evidence>
<protein>
    <submittedName>
        <fullName evidence="11">ABC transporter ATP-binding protein/permease</fullName>
    </submittedName>
</protein>
<dbReference type="PANTHER" id="PTHR24221:SF646">
    <property type="entry name" value="HAEMOLYSIN SECRETION ATP-BINDING PROTEIN"/>
    <property type="match status" value="1"/>
</dbReference>
<evidence type="ECO:0000256" key="5">
    <source>
        <dbReference type="ARBA" id="ARBA00022989"/>
    </source>
</evidence>
<dbReference type="Gene3D" id="3.40.50.300">
    <property type="entry name" value="P-loop containing nucleotide triphosphate hydrolases"/>
    <property type="match status" value="1"/>
</dbReference>
<dbReference type="GO" id="GO:0005524">
    <property type="term" value="F:ATP binding"/>
    <property type="evidence" value="ECO:0007669"/>
    <property type="project" value="UniProtKB-KW"/>
</dbReference>
<evidence type="ECO:0000259" key="9">
    <source>
        <dbReference type="PROSITE" id="PS50893"/>
    </source>
</evidence>
<dbReference type="InterPro" id="IPR011527">
    <property type="entry name" value="ABC1_TM_dom"/>
</dbReference>
<feature type="region of interest" description="Disordered" evidence="7">
    <location>
        <begin position="514"/>
        <end position="556"/>
    </location>
</feature>
<dbReference type="InterPro" id="IPR039421">
    <property type="entry name" value="Type_1_exporter"/>
</dbReference>
<dbReference type="PANTHER" id="PTHR24221">
    <property type="entry name" value="ATP-BINDING CASSETTE SUB-FAMILY B"/>
    <property type="match status" value="1"/>
</dbReference>
<dbReference type="PROSITE" id="PS00211">
    <property type="entry name" value="ABC_TRANSPORTER_1"/>
    <property type="match status" value="1"/>
</dbReference>
<evidence type="ECO:0000313" key="12">
    <source>
        <dbReference type="Proteomes" id="UP001523369"/>
    </source>
</evidence>
<feature type="compositionally biased region" description="Polar residues" evidence="7">
    <location>
        <begin position="514"/>
        <end position="530"/>
    </location>
</feature>
<dbReference type="InterPro" id="IPR017871">
    <property type="entry name" value="ABC_transporter-like_CS"/>
</dbReference>
<evidence type="ECO:0000256" key="2">
    <source>
        <dbReference type="ARBA" id="ARBA00022692"/>
    </source>
</evidence>
<dbReference type="InterPro" id="IPR003439">
    <property type="entry name" value="ABC_transporter-like_ATP-bd"/>
</dbReference>
<dbReference type="SUPFAM" id="SSF90123">
    <property type="entry name" value="ABC transporter transmembrane region"/>
    <property type="match status" value="1"/>
</dbReference>
<keyword evidence="12" id="KW-1185">Reference proteome</keyword>
<feature type="compositionally biased region" description="Polar residues" evidence="7">
    <location>
        <begin position="537"/>
        <end position="548"/>
    </location>
</feature>
<evidence type="ECO:0000256" key="8">
    <source>
        <dbReference type="SAM" id="Phobius"/>
    </source>
</evidence>
<dbReference type="InterPro" id="IPR027417">
    <property type="entry name" value="P-loop_NTPase"/>
</dbReference>
<evidence type="ECO:0000256" key="1">
    <source>
        <dbReference type="ARBA" id="ARBA00004651"/>
    </source>
</evidence>
<reference evidence="11 12" key="1">
    <citation type="submission" date="2022-06" db="EMBL/GenBank/DDBJ databases">
        <title>New Species of the Genus Actinoplanes, ActinopZanes ferrugineus.</title>
        <authorList>
            <person name="Ding P."/>
        </authorList>
    </citation>
    <scope>NUCLEOTIDE SEQUENCE [LARGE SCALE GENOMIC DNA]</scope>
    <source>
        <strain evidence="11 12">TRM88003</strain>
    </source>
</reference>
<dbReference type="RefSeq" id="WP_253235414.1">
    <property type="nucleotide sequence ID" value="NZ_JAMYJR010000001.1"/>
</dbReference>
<evidence type="ECO:0000313" key="11">
    <source>
        <dbReference type="EMBL" id="MCO8269278.1"/>
    </source>
</evidence>
<keyword evidence="4 11" id="KW-0067">ATP-binding</keyword>
<keyword evidence="5 8" id="KW-1133">Transmembrane helix</keyword>
<evidence type="ECO:0000256" key="7">
    <source>
        <dbReference type="SAM" id="MobiDB-lite"/>
    </source>
</evidence>
<gene>
    <name evidence="11" type="ORF">M1L60_01590</name>
</gene>
<dbReference type="Pfam" id="PF00664">
    <property type="entry name" value="ABC_membrane"/>
    <property type="match status" value="1"/>
</dbReference>
<name>A0ABT1DFL2_9ACTN</name>
<evidence type="ECO:0000256" key="6">
    <source>
        <dbReference type="ARBA" id="ARBA00023136"/>
    </source>
</evidence>
<organism evidence="11 12">
    <name type="scientific">Paractinoplanes aksuensis</name>
    <dbReference type="NCBI Taxonomy" id="2939490"/>
    <lineage>
        <taxon>Bacteria</taxon>
        <taxon>Bacillati</taxon>
        <taxon>Actinomycetota</taxon>
        <taxon>Actinomycetes</taxon>
        <taxon>Micromonosporales</taxon>
        <taxon>Micromonosporaceae</taxon>
        <taxon>Paractinoplanes</taxon>
    </lineage>
</organism>
<dbReference type="Pfam" id="PF00005">
    <property type="entry name" value="ABC_tran"/>
    <property type="match status" value="1"/>
</dbReference>
<dbReference type="PROSITE" id="PS50929">
    <property type="entry name" value="ABC_TM1F"/>
    <property type="match status" value="1"/>
</dbReference>
<dbReference type="Gene3D" id="1.20.1560.10">
    <property type="entry name" value="ABC transporter type 1, transmembrane domain"/>
    <property type="match status" value="1"/>
</dbReference>
<feature type="transmembrane region" description="Helical" evidence="8">
    <location>
        <begin position="234"/>
        <end position="255"/>
    </location>
</feature>
<comment type="subcellular location">
    <subcellularLocation>
        <location evidence="1">Cell membrane</location>
        <topology evidence="1">Multi-pass membrane protein</topology>
    </subcellularLocation>
</comment>
<keyword evidence="3" id="KW-0547">Nucleotide-binding</keyword>
<keyword evidence="6 8" id="KW-0472">Membrane</keyword>
<comment type="caution">
    <text evidence="11">The sequence shown here is derived from an EMBL/GenBank/DDBJ whole genome shotgun (WGS) entry which is preliminary data.</text>
</comment>